<keyword evidence="6" id="KW-0805">Transcription regulation</keyword>
<evidence type="ECO:0000256" key="2">
    <source>
        <dbReference type="ARBA" id="ARBA00022723"/>
    </source>
</evidence>
<organism evidence="12 13">
    <name type="scientific">Rhynchospora tenuis</name>
    <dbReference type="NCBI Taxonomy" id="198213"/>
    <lineage>
        <taxon>Eukaryota</taxon>
        <taxon>Viridiplantae</taxon>
        <taxon>Streptophyta</taxon>
        <taxon>Embryophyta</taxon>
        <taxon>Tracheophyta</taxon>
        <taxon>Spermatophyta</taxon>
        <taxon>Magnoliopsida</taxon>
        <taxon>Liliopsida</taxon>
        <taxon>Poales</taxon>
        <taxon>Cyperaceae</taxon>
        <taxon>Cyperoideae</taxon>
        <taxon>Rhynchosporeae</taxon>
        <taxon>Rhynchospora</taxon>
    </lineage>
</organism>
<dbReference type="EMBL" id="JAMRDG010000002">
    <property type="protein sequence ID" value="KAJ3685646.1"/>
    <property type="molecule type" value="Genomic_DNA"/>
</dbReference>
<evidence type="ECO:0000256" key="3">
    <source>
        <dbReference type="ARBA" id="ARBA00022737"/>
    </source>
</evidence>
<dbReference type="Proteomes" id="UP001210211">
    <property type="component" value="Unassembled WGS sequence"/>
</dbReference>
<dbReference type="PROSITE" id="PS00028">
    <property type="entry name" value="ZINC_FINGER_C2H2_1"/>
    <property type="match status" value="2"/>
</dbReference>
<sequence>MDRSYYDQTYFYNNNDDDQPNMWVFVSPSRDDANQSGQGKVFECKTCKKQFPSFQALGGHRASHKKPQTPGDEGSSKLRMHECPICGLEFAVGQALGGHMRRHRPVGGSKQGKKEFCFDLNEPASDED</sequence>
<gene>
    <name evidence="12" type="ORF">LUZ61_014810</name>
</gene>
<keyword evidence="5" id="KW-0862">Zinc</keyword>
<dbReference type="InterPro" id="IPR013087">
    <property type="entry name" value="Znf_C2H2_type"/>
</dbReference>
<evidence type="ECO:0000256" key="4">
    <source>
        <dbReference type="ARBA" id="ARBA00022771"/>
    </source>
</evidence>
<evidence type="ECO:0000256" key="7">
    <source>
        <dbReference type="ARBA" id="ARBA00023163"/>
    </source>
</evidence>
<dbReference type="Gene3D" id="3.30.160.60">
    <property type="entry name" value="Classic Zinc Finger"/>
    <property type="match status" value="1"/>
</dbReference>
<dbReference type="InterPro" id="IPR036236">
    <property type="entry name" value="Znf_C2H2_sf"/>
</dbReference>
<keyword evidence="3" id="KW-0677">Repeat</keyword>
<evidence type="ECO:0000313" key="13">
    <source>
        <dbReference type="Proteomes" id="UP001210211"/>
    </source>
</evidence>
<evidence type="ECO:0000256" key="8">
    <source>
        <dbReference type="ARBA" id="ARBA00023242"/>
    </source>
</evidence>
<reference evidence="12 13" key="1">
    <citation type="journal article" date="2022" name="Cell">
        <title>Repeat-based holocentromeres influence genome architecture and karyotype evolution.</title>
        <authorList>
            <person name="Hofstatter P.G."/>
            <person name="Thangavel G."/>
            <person name="Lux T."/>
            <person name="Neumann P."/>
            <person name="Vondrak T."/>
            <person name="Novak P."/>
            <person name="Zhang M."/>
            <person name="Costa L."/>
            <person name="Castellani M."/>
            <person name="Scott A."/>
            <person name="Toegelov H."/>
            <person name="Fuchs J."/>
            <person name="Mata-Sucre Y."/>
            <person name="Dias Y."/>
            <person name="Vanzela A.L.L."/>
            <person name="Huettel B."/>
            <person name="Almeida C.C.S."/>
            <person name="Simkova H."/>
            <person name="Souza G."/>
            <person name="Pedrosa-Harand A."/>
            <person name="Macas J."/>
            <person name="Mayer K.F.X."/>
            <person name="Houben A."/>
            <person name="Marques A."/>
        </authorList>
    </citation>
    <scope>NUCLEOTIDE SEQUENCE [LARGE SCALE GENOMIC DNA]</scope>
    <source>
        <strain evidence="12">RhyTen1mFocal</strain>
    </source>
</reference>
<evidence type="ECO:0000313" key="12">
    <source>
        <dbReference type="EMBL" id="KAJ3685646.1"/>
    </source>
</evidence>
<evidence type="ECO:0000259" key="11">
    <source>
        <dbReference type="PROSITE" id="PS50157"/>
    </source>
</evidence>
<keyword evidence="8" id="KW-0539">Nucleus</keyword>
<feature type="region of interest" description="Disordered" evidence="10">
    <location>
        <begin position="56"/>
        <end position="77"/>
    </location>
</feature>
<dbReference type="GO" id="GO:0005634">
    <property type="term" value="C:nucleus"/>
    <property type="evidence" value="ECO:0007669"/>
    <property type="project" value="UniProtKB-SubCell"/>
</dbReference>
<proteinExistence type="predicted"/>
<dbReference type="Pfam" id="PF13912">
    <property type="entry name" value="zf-C2H2_6"/>
    <property type="match status" value="2"/>
</dbReference>
<evidence type="ECO:0000256" key="5">
    <source>
        <dbReference type="ARBA" id="ARBA00022833"/>
    </source>
</evidence>
<keyword evidence="7" id="KW-0804">Transcription</keyword>
<feature type="domain" description="C2H2-type" evidence="11">
    <location>
        <begin position="81"/>
        <end position="103"/>
    </location>
</feature>
<dbReference type="PROSITE" id="PS50157">
    <property type="entry name" value="ZINC_FINGER_C2H2_2"/>
    <property type="match status" value="2"/>
</dbReference>
<dbReference type="SMART" id="SM00355">
    <property type="entry name" value="ZnF_C2H2"/>
    <property type="match status" value="2"/>
</dbReference>
<feature type="region of interest" description="Disordered" evidence="10">
    <location>
        <begin position="100"/>
        <end position="128"/>
    </location>
</feature>
<dbReference type="SUPFAM" id="SSF57667">
    <property type="entry name" value="beta-beta-alpha zinc fingers"/>
    <property type="match status" value="1"/>
</dbReference>
<keyword evidence="4 9" id="KW-0863">Zinc-finger</keyword>
<comment type="caution">
    <text evidence="12">The sequence shown here is derived from an EMBL/GenBank/DDBJ whole genome shotgun (WGS) entry which is preliminary data.</text>
</comment>
<evidence type="ECO:0000256" key="1">
    <source>
        <dbReference type="ARBA" id="ARBA00004123"/>
    </source>
</evidence>
<accession>A0AAD5WBE6</accession>
<dbReference type="PANTHER" id="PTHR26374:SF379">
    <property type="entry name" value="ZINC FINGER PROTEIN ZAT12"/>
    <property type="match status" value="1"/>
</dbReference>
<evidence type="ECO:0000256" key="9">
    <source>
        <dbReference type="PROSITE-ProRule" id="PRU00042"/>
    </source>
</evidence>
<evidence type="ECO:0000256" key="10">
    <source>
        <dbReference type="SAM" id="MobiDB-lite"/>
    </source>
</evidence>
<evidence type="ECO:0000256" key="6">
    <source>
        <dbReference type="ARBA" id="ARBA00023015"/>
    </source>
</evidence>
<keyword evidence="13" id="KW-1185">Reference proteome</keyword>
<dbReference type="GO" id="GO:0008270">
    <property type="term" value="F:zinc ion binding"/>
    <property type="evidence" value="ECO:0007669"/>
    <property type="project" value="UniProtKB-KW"/>
</dbReference>
<dbReference type="AlphaFoldDB" id="A0AAD5WBE6"/>
<name>A0AAD5WBE6_9POAL</name>
<dbReference type="PANTHER" id="PTHR26374">
    <property type="entry name" value="ZINC FINGER PROTEIN ZAT5"/>
    <property type="match status" value="1"/>
</dbReference>
<feature type="domain" description="C2H2-type" evidence="11">
    <location>
        <begin position="42"/>
        <end position="69"/>
    </location>
</feature>
<comment type="subcellular location">
    <subcellularLocation>
        <location evidence="1">Nucleus</location>
    </subcellularLocation>
</comment>
<keyword evidence="2" id="KW-0479">Metal-binding</keyword>
<protein>
    <recommendedName>
        <fullName evidence="11">C2H2-type domain-containing protein</fullName>
    </recommendedName>
</protein>